<dbReference type="GeneID" id="102830582"/>
<dbReference type="InterPro" id="IPR016187">
    <property type="entry name" value="CTDL_fold"/>
</dbReference>
<proteinExistence type="predicted"/>
<dbReference type="SUPFAM" id="SSF56436">
    <property type="entry name" value="C-type lectin-like"/>
    <property type="match status" value="1"/>
</dbReference>
<comment type="subcellular location">
    <subcellularLocation>
        <location evidence="1">Membrane</location>
        <topology evidence="1">Single-pass type II membrane protein</topology>
    </subcellularLocation>
</comment>
<evidence type="ECO:0000256" key="4">
    <source>
        <dbReference type="ARBA" id="ARBA00022989"/>
    </source>
</evidence>
<feature type="region of interest" description="Disordered" evidence="8">
    <location>
        <begin position="1"/>
        <end position="30"/>
    </location>
</feature>
<dbReference type="OrthoDB" id="2142683at2759"/>
<dbReference type="InterPro" id="IPR013600">
    <property type="entry name" value="Ly49_N"/>
</dbReference>
<evidence type="ECO:0000256" key="5">
    <source>
        <dbReference type="ARBA" id="ARBA00023136"/>
    </source>
</evidence>
<dbReference type="RefSeq" id="XP_006877427.1">
    <property type="nucleotide sequence ID" value="XM_006877365.1"/>
</dbReference>
<keyword evidence="6" id="KW-1015">Disulfide bond</keyword>
<evidence type="ECO:0000256" key="7">
    <source>
        <dbReference type="ARBA" id="ARBA00023180"/>
    </source>
</evidence>
<name>A0A9B0X3R6_CHRAS</name>
<evidence type="ECO:0000259" key="9">
    <source>
        <dbReference type="Pfam" id="PF08391"/>
    </source>
</evidence>
<organism evidence="10 11">
    <name type="scientific">Chrysochloris asiatica</name>
    <name type="common">Cape golden mole</name>
    <dbReference type="NCBI Taxonomy" id="185453"/>
    <lineage>
        <taxon>Eukaryota</taxon>
        <taxon>Metazoa</taxon>
        <taxon>Chordata</taxon>
        <taxon>Craniata</taxon>
        <taxon>Vertebrata</taxon>
        <taxon>Euteleostomi</taxon>
        <taxon>Mammalia</taxon>
        <taxon>Eutheria</taxon>
        <taxon>Afrotheria</taxon>
        <taxon>Chrysochloridae</taxon>
        <taxon>Chrysochlorinae</taxon>
        <taxon>Chrysochloris</taxon>
    </lineage>
</organism>
<dbReference type="Gene3D" id="3.10.100.10">
    <property type="entry name" value="Mannose-Binding Protein A, subunit A"/>
    <property type="match status" value="1"/>
</dbReference>
<reference evidence="11" key="1">
    <citation type="submission" date="2025-08" db="UniProtKB">
        <authorList>
            <consortium name="RefSeq"/>
        </authorList>
    </citation>
    <scope>IDENTIFICATION</scope>
    <source>
        <tissue evidence="11">Spleen</tissue>
    </source>
</reference>
<dbReference type="Pfam" id="PF08391">
    <property type="entry name" value="Ly49"/>
    <property type="match status" value="1"/>
</dbReference>
<sequence>MSDQEVTFSALRSLQSPSKSQNRLRTGRTKKPEEIVDKVFQYIQEKHYQNEILRNLSQSNHTVQNCSYLKDQKVESDIKKNSCHRKTGISSKRLPNTGVDDIFINSCKLDEEKWTCCGVTCYYFTTENKTWNRCEQTCQNFKSSLLKINDEDELVP</sequence>
<evidence type="ECO:0000256" key="6">
    <source>
        <dbReference type="ARBA" id="ARBA00023157"/>
    </source>
</evidence>
<keyword evidence="3" id="KW-0735">Signal-anchor</keyword>
<evidence type="ECO:0000313" key="10">
    <source>
        <dbReference type="Proteomes" id="UP000504623"/>
    </source>
</evidence>
<evidence type="ECO:0000313" key="11">
    <source>
        <dbReference type="RefSeq" id="XP_006877427.1"/>
    </source>
</evidence>
<evidence type="ECO:0000256" key="1">
    <source>
        <dbReference type="ARBA" id="ARBA00004606"/>
    </source>
</evidence>
<dbReference type="Proteomes" id="UP000504623">
    <property type="component" value="Unplaced"/>
</dbReference>
<feature type="domain" description="Ly49-like N-terminal" evidence="9">
    <location>
        <begin position="36"/>
        <end position="124"/>
    </location>
</feature>
<keyword evidence="5" id="KW-0472">Membrane</keyword>
<evidence type="ECO:0000256" key="8">
    <source>
        <dbReference type="SAM" id="MobiDB-lite"/>
    </source>
</evidence>
<keyword evidence="2" id="KW-0812">Transmembrane</keyword>
<evidence type="ECO:0000256" key="3">
    <source>
        <dbReference type="ARBA" id="ARBA00022968"/>
    </source>
</evidence>
<keyword evidence="4" id="KW-1133">Transmembrane helix</keyword>
<dbReference type="PANTHER" id="PTHR46329:SF1">
    <property type="entry name" value="KILLER CELL LECTIN-LIKE RECEPTOR 2"/>
    <property type="match status" value="1"/>
</dbReference>
<accession>A0A9B0X3R6</accession>
<gene>
    <name evidence="11" type="primary">LOC102830582</name>
</gene>
<keyword evidence="10" id="KW-1185">Reference proteome</keyword>
<dbReference type="PANTHER" id="PTHR46329">
    <property type="entry name" value="KILLER CELL LECTIN-LIKE RECEPTOR 2"/>
    <property type="match status" value="1"/>
</dbReference>
<evidence type="ECO:0000256" key="2">
    <source>
        <dbReference type="ARBA" id="ARBA00022692"/>
    </source>
</evidence>
<dbReference type="AlphaFoldDB" id="A0A9B0X3R6"/>
<feature type="compositionally biased region" description="Polar residues" evidence="8">
    <location>
        <begin position="1"/>
        <end position="24"/>
    </location>
</feature>
<dbReference type="InterPro" id="IPR016186">
    <property type="entry name" value="C-type_lectin-like/link_sf"/>
</dbReference>
<keyword evidence="7" id="KW-0325">Glycoprotein</keyword>
<dbReference type="GO" id="GO:0016020">
    <property type="term" value="C:membrane"/>
    <property type="evidence" value="ECO:0007669"/>
    <property type="project" value="UniProtKB-SubCell"/>
</dbReference>
<dbReference type="InterPro" id="IPR052013">
    <property type="entry name" value="Mouse_KLRs"/>
</dbReference>
<protein>
    <submittedName>
        <fullName evidence="11">Killer cell lectin-like receptor 2-like</fullName>
    </submittedName>
</protein>